<dbReference type="EMBL" id="AP018929">
    <property type="protein sequence ID" value="BBG23735.1"/>
    <property type="molecule type" value="Genomic_DNA"/>
</dbReference>
<accession>A0A510DU82</accession>
<protein>
    <submittedName>
        <fullName evidence="1">Uncharacterized protein</fullName>
    </submittedName>
</protein>
<keyword evidence="3" id="KW-1185">Reference proteome</keyword>
<evidence type="ECO:0000313" key="4">
    <source>
        <dbReference type="Proteomes" id="UP000325030"/>
    </source>
</evidence>
<proteinExistence type="predicted"/>
<dbReference type="Proteomes" id="UP000322983">
    <property type="component" value="Chromosome"/>
</dbReference>
<evidence type="ECO:0000313" key="2">
    <source>
        <dbReference type="EMBL" id="BBG26489.1"/>
    </source>
</evidence>
<dbReference type="Proteomes" id="UP000325030">
    <property type="component" value="Chromosome"/>
</dbReference>
<accession>A0A510E1V8</accession>
<dbReference type="KEGG" id="step:IC006_1026"/>
<dbReference type="EMBL" id="AP018930">
    <property type="protein sequence ID" value="BBG26489.1"/>
    <property type="molecule type" value="Genomic_DNA"/>
</dbReference>
<name>A0A510DU82_9CREN</name>
<dbReference type="AlphaFoldDB" id="A0A510DU82"/>
<reference evidence="4" key="1">
    <citation type="submission" date="2018-09" db="EMBL/GenBank/DDBJ databases">
        <title>Complete Genome Sequencing of Sulfolobus sp. JCM 16834.</title>
        <authorList>
            <person name="Kato S."/>
            <person name="Itoh T."/>
            <person name="Ohkuma M."/>
        </authorList>
    </citation>
    <scope>NUCLEOTIDE SEQUENCE [LARGE SCALE GENOMIC DNA]</scope>
    <source>
        <strain evidence="4">IC-007</strain>
    </source>
</reference>
<reference evidence="1 3" key="2">
    <citation type="journal article" date="2020" name="Int. J. Syst. Evol. Microbiol.">
        <title>Sulfuracidifex tepidarius gen. nov., sp. nov. and transfer of Sulfolobus metallicus Huber and Stetter 1992 to the genus Sulfuracidifex as Sulfuracidifex metallicus comb. nov.</title>
        <authorList>
            <person name="Itoh T."/>
            <person name="Miura T."/>
            <person name="Sakai H.D."/>
            <person name="Kato S."/>
            <person name="Ohkuma M."/>
            <person name="Takashina T."/>
        </authorList>
    </citation>
    <scope>NUCLEOTIDE SEQUENCE [LARGE SCALE GENOMIC DNA]</scope>
    <source>
        <strain evidence="1 3">IC-006</strain>
        <strain evidence="2">IC-007</strain>
    </source>
</reference>
<gene>
    <name evidence="1" type="ORF">IC006_1026</name>
    <name evidence="2" type="ORF">IC007_1000</name>
</gene>
<sequence length="33" mass="3787">MNGGESVYDRLMVPVAFENHYSHSVDVDTTFIR</sequence>
<organism evidence="1 3">
    <name type="scientific">Sulfuracidifex tepidarius</name>
    <dbReference type="NCBI Taxonomy" id="1294262"/>
    <lineage>
        <taxon>Archaea</taxon>
        <taxon>Thermoproteota</taxon>
        <taxon>Thermoprotei</taxon>
        <taxon>Sulfolobales</taxon>
        <taxon>Sulfolobaceae</taxon>
        <taxon>Sulfuracidifex</taxon>
    </lineage>
</organism>
<evidence type="ECO:0000313" key="1">
    <source>
        <dbReference type="EMBL" id="BBG23735.1"/>
    </source>
</evidence>
<evidence type="ECO:0000313" key="3">
    <source>
        <dbReference type="Proteomes" id="UP000322983"/>
    </source>
</evidence>